<dbReference type="AlphaFoldDB" id="A0A1H7YBD1"/>
<dbReference type="InterPro" id="IPR001451">
    <property type="entry name" value="Hexapep"/>
</dbReference>
<dbReference type="RefSeq" id="WP_175476477.1">
    <property type="nucleotide sequence ID" value="NZ_FOBS01000015.1"/>
</dbReference>
<sequence>MELVSIAGLAGVPGLGLIQTMNTILNGFQTPWKVRNKLECWIIYPWMRILMAVNGIPWRQGWSFYGVPIIQKHHKSKISFGAGLSLRSSLRSNPLGVNHPVFVSTLRIGAVLEVGNNFAMTGGAICAADSIRIADNVVIGANSTIIDTDFHPIDSALRRLHPQDGRTVPVVIEDNVFIGMNCLILKGVTLGAGSVISAGSIVTKAMPPRIIAAGNPAKVLRAL</sequence>
<dbReference type="InterPro" id="IPR011004">
    <property type="entry name" value="Trimer_LpxA-like_sf"/>
</dbReference>
<keyword evidence="2" id="KW-1185">Reference proteome</keyword>
<dbReference type="PANTHER" id="PTHR23416">
    <property type="entry name" value="SIALIC ACID SYNTHASE-RELATED"/>
    <property type="match status" value="1"/>
</dbReference>
<dbReference type="EMBL" id="FOBS01000015">
    <property type="protein sequence ID" value="SEM42638.1"/>
    <property type="molecule type" value="Genomic_DNA"/>
</dbReference>
<dbReference type="Pfam" id="PF14602">
    <property type="entry name" value="Hexapep_2"/>
    <property type="match status" value="1"/>
</dbReference>
<dbReference type="Proteomes" id="UP000198744">
    <property type="component" value="Unassembled WGS sequence"/>
</dbReference>
<name>A0A1H7YBD1_9BACT</name>
<dbReference type="InterPro" id="IPR051159">
    <property type="entry name" value="Hexapeptide_acetyltransf"/>
</dbReference>
<dbReference type="CDD" id="cd04647">
    <property type="entry name" value="LbH_MAT_like"/>
    <property type="match status" value="1"/>
</dbReference>
<dbReference type="Gene3D" id="2.160.10.10">
    <property type="entry name" value="Hexapeptide repeat proteins"/>
    <property type="match status" value="1"/>
</dbReference>
<dbReference type="SUPFAM" id="SSF51161">
    <property type="entry name" value="Trimeric LpxA-like enzymes"/>
    <property type="match status" value="1"/>
</dbReference>
<evidence type="ECO:0000313" key="1">
    <source>
        <dbReference type="EMBL" id="SEM42638.1"/>
    </source>
</evidence>
<dbReference type="GO" id="GO:0016740">
    <property type="term" value="F:transferase activity"/>
    <property type="evidence" value="ECO:0007669"/>
    <property type="project" value="UniProtKB-KW"/>
</dbReference>
<organism evidence="1 2">
    <name type="scientific">Syntrophus gentianae</name>
    <dbReference type="NCBI Taxonomy" id="43775"/>
    <lineage>
        <taxon>Bacteria</taxon>
        <taxon>Pseudomonadati</taxon>
        <taxon>Thermodesulfobacteriota</taxon>
        <taxon>Syntrophia</taxon>
        <taxon>Syntrophales</taxon>
        <taxon>Syntrophaceae</taxon>
        <taxon>Syntrophus</taxon>
    </lineage>
</organism>
<evidence type="ECO:0000313" key="2">
    <source>
        <dbReference type="Proteomes" id="UP000198744"/>
    </source>
</evidence>
<keyword evidence="1" id="KW-0808">Transferase</keyword>
<reference evidence="1 2" key="1">
    <citation type="submission" date="2016-10" db="EMBL/GenBank/DDBJ databases">
        <authorList>
            <person name="de Groot N.N."/>
        </authorList>
    </citation>
    <scope>NUCLEOTIDE SEQUENCE [LARGE SCALE GENOMIC DNA]</scope>
    <source>
        <strain evidence="1 2">DSM 8423</strain>
    </source>
</reference>
<protein>
    <submittedName>
        <fullName evidence="1">Hexapeptide repeat of succinyl-transferase</fullName>
    </submittedName>
</protein>
<proteinExistence type="predicted"/>
<dbReference type="STRING" id="43775.SAMN04489760_1156"/>
<accession>A0A1H7YBD1</accession>
<gene>
    <name evidence="1" type="ORF">SAMN04489760_1156</name>
</gene>